<reference evidence="3" key="1">
    <citation type="submission" date="2025-08" db="UniProtKB">
        <authorList>
            <consortium name="RefSeq"/>
        </authorList>
    </citation>
    <scope>IDENTIFICATION</scope>
</reference>
<feature type="compositionally biased region" description="Low complexity" evidence="1">
    <location>
        <begin position="224"/>
        <end position="245"/>
    </location>
</feature>
<feature type="region of interest" description="Disordered" evidence="1">
    <location>
        <begin position="24"/>
        <end position="267"/>
    </location>
</feature>
<keyword evidence="2" id="KW-1185">Reference proteome</keyword>
<name>A0ABM1W1J4_APLCA</name>
<proteinExistence type="predicted"/>
<feature type="compositionally biased region" description="Low complexity" evidence="1">
    <location>
        <begin position="548"/>
        <end position="560"/>
    </location>
</feature>
<accession>A0ABM1W1J4</accession>
<feature type="region of interest" description="Disordered" evidence="1">
    <location>
        <begin position="1399"/>
        <end position="1421"/>
    </location>
</feature>
<feature type="compositionally biased region" description="Basic and acidic residues" evidence="1">
    <location>
        <begin position="415"/>
        <end position="431"/>
    </location>
</feature>
<feature type="compositionally biased region" description="Low complexity" evidence="1">
    <location>
        <begin position="1304"/>
        <end position="1334"/>
    </location>
</feature>
<feature type="compositionally biased region" description="Basic and acidic residues" evidence="1">
    <location>
        <begin position="597"/>
        <end position="614"/>
    </location>
</feature>
<feature type="compositionally biased region" description="Low complexity" evidence="1">
    <location>
        <begin position="139"/>
        <end position="168"/>
    </location>
</feature>
<feature type="compositionally biased region" description="Polar residues" evidence="1">
    <location>
        <begin position="172"/>
        <end position="187"/>
    </location>
</feature>
<evidence type="ECO:0000256" key="1">
    <source>
        <dbReference type="SAM" id="MobiDB-lite"/>
    </source>
</evidence>
<organism evidence="2 3">
    <name type="scientific">Aplysia californica</name>
    <name type="common">California sea hare</name>
    <dbReference type="NCBI Taxonomy" id="6500"/>
    <lineage>
        <taxon>Eukaryota</taxon>
        <taxon>Metazoa</taxon>
        <taxon>Spiralia</taxon>
        <taxon>Lophotrochozoa</taxon>
        <taxon>Mollusca</taxon>
        <taxon>Gastropoda</taxon>
        <taxon>Heterobranchia</taxon>
        <taxon>Euthyneura</taxon>
        <taxon>Tectipleura</taxon>
        <taxon>Aplysiida</taxon>
        <taxon>Aplysioidea</taxon>
        <taxon>Aplysiidae</taxon>
        <taxon>Aplysia</taxon>
    </lineage>
</organism>
<sequence>MSACDHFSQNAWRPELCSTCQRAKGEHTGVSGSRSEATHSRSSWRRRSEPNPNNAVSGVRISALASKFQGREQRSGSIPEPGSTEVKETPAFPAHRPLKSSHSHEDSGNSRSGLPPRSRLNGSRSADLLDAAVPVTSESATTPSAKATVVTSSSASTPSPGAASRAAALHVKSSSSPTHSARVTSESAKAKPAGGKEVPAASSRKSDGTAANEKVPKKRGGKLSVKIVSTSGSSSKVVSPSSCDSGLKDSVQSGVSPGLVKASVKPRGRQVSIPDRVPEVIGTDGGLDNLVTDSLTSDLPEDSGDIYLSLTDEEKQFALLALGNTVWNSDTRNLQVCVDKRACREFEELEVQKLWARDGFPGGPDRQAEAHTRPFGTFPQGAGDKSSGGRVTVGQIKFDQTSQESGEKGGGMKSSESRVAGRREVGERKGPGELPRGKTAGQCGPDRKSSGPASGQSGSWLRYGDSSSSADSGVELGGEQTQQQQQQQHMSYSVGDITDCLYQTPEDAQTDAPTVALTGKHGDDSNHGPPPQAKSRSGSAGTGSRKMSGSGEESQGSGVGVVADMSLDSVQAIALLNDVLKDYADLNESSTDDLDPSDPKKDAAKGKKSSDFEARMACVAATLDLTKQRGKRQAPRPPLSPPPEQPTTSDLQSSSGTYRTTHELKMPLVSPKKQANQPEPVFKMVPVGKSIVSVPALTDLANKPSTAPAGLEDFVLADGPESPGPRANGEGGKAKKGITSFFKSFLRRGKESSESFESLNPDIQLTAKSEVREGGGPRTDSLEEDTDSSSVDHRAAPKSSPQAKVLLIPATTSSPAKVTEDVSAGGDSAPDTPPPHLGKVFPASEAESSVDNCGGKSGPGTATSSPASHRKSSKGLASPKMILRRATAKFSPPASRHAASKHSEPPEGAPSGSNKPFTAPKPSLPPPDRPATTATTAAPSSATTASLKDATATSVGQEVAAVVRRRAKSPKRTAPPVPPGRTGGGGTLPRPDSRRSMPVPPPSPPGERKEKDRSGSPSSSPPVSPIPETEHSLPSSPSSPSTFEFPSHDWPAGSTTTLDEDPPRPSDRIELPTVAHATRKGLLGKLAPNRKQRAPQPPSVKRAKSITESSTLPRGDKKNKKINVCDISAPVVSVCVWGCVTLALSSGCPPPPVPGQTAASVATSDKEGFDEFDFPVLSPLGSLENLYEAILPKSSEEEGGRSFHYYDPPTGPRPLCPNVPADGYLEPVTPLSVAAAATATSTATTTTTTTTASLTSSMVSAATPPTTSLPSSSSSSLPSSSFAVGLSSSLKSPARTKPVGGASGVSPASQDSSSSHSGQATSGSSSEGENSGGSLTDTAHAPLAAGAKVSVGGVAGQGAKVKAVSSSSGAGVGAEFVEPELTEQRRLLLATQPIYEEIPNGEGELGVGGSPPSLPPAAPLSEMTKAQMAHAWLQQPHNSL</sequence>
<feature type="region of interest" description="Disordered" evidence="1">
    <location>
        <begin position="357"/>
        <end position="560"/>
    </location>
</feature>
<dbReference type="Proteomes" id="UP000694888">
    <property type="component" value="Unplaced"/>
</dbReference>
<feature type="compositionally biased region" description="Low complexity" evidence="1">
    <location>
        <begin position="1032"/>
        <end position="1045"/>
    </location>
</feature>
<feature type="region of interest" description="Disordered" evidence="1">
    <location>
        <begin position="1239"/>
        <end position="1338"/>
    </location>
</feature>
<evidence type="ECO:0000313" key="2">
    <source>
        <dbReference type="Proteomes" id="UP000694888"/>
    </source>
</evidence>
<feature type="compositionally biased region" description="Basic and acidic residues" evidence="1">
    <location>
        <begin position="1061"/>
        <end position="1070"/>
    </location>
</feature>
<dbReference type="RefSeq" id="XP_035828537.1">
    <property type="nucleotide sequence ID" value="XM_035972644.1"/>
</dbReference>
<evidence type="ECO:0000313" key="3">
    <source>
        <dbReference type="RefSeq" id="XP_035828537.1"/>
    </source>
</evidence>
<dbReference type="GeneID" id="101848240"/>
<feature type="compositionally biased region" description="Polar residues" evidence="1">
    <location>
        <begin position="755"/>
        <end position="767"/>
    </location>
</feature>
<feature type="compositionally biased region" description="Low complexity" evidence="1">
    <location>
        <begin position="1239"/>
        <end position="1292"/>
    </location>
</feature>
<feature type="compositionally biased region" description="Polar residues" evidence="1">
    <location>
        <begin position="451"/>
        <end position="471"/>
    </location>
</feature>
<gene>
    <name evidence="3" type="primary">LOC101848240</name>
</gene>
<feature type="compositionally biased region" description="Low complexity" evidence="1">
    <location>
        <begin position="930"/>
        <end position="946"/>
    </location>
</feature>
<feature type="region of interest" description="Disordered" evidence="1">
    <location>
        <begin position="751"/>
        <end position="1120"/>
    </location>
</feature>
<feature type="region of interest" description="Disordered" evidence="1">
    <location>
        <begin position="701"/>
        <end position="735"/>
    </location>
</feature>
<feature type="region of interest" description="Disordered" evidence="1">
    <location>
        <begin position="587"/>
        <end position="681"/>
    </location>
</feature>
<protein>
    <submittedName>
        <fullName evidence="3">Mucin-19</fullName>
    </submittedName>
</protein>
<feature type="compositionally biased region" description="Pro residues" evidence="1">
    <location>
        <begin position="635"/>
        <end position="645"/>
    </location>
</feature>
<feature type="compositionally biased region" description="Polar residues" evidence="1">
    <location>
        <begin position="647"/>
        <end position="659"/>
    </location>
</feature>